<evidence type="ECO:0008006" key="3">
    <source>
        <dbReference type="Google" id="ProtNLM"/>
    </source>
</evidence>
<evidence type="ECO:0000313" key="2">
    <source>
        <dbReference type="Proteomes" id="UP000324255"/>
    </source>
</evidence>
<gene>
    <name evidence="1" type="ORF">F3I20_22070</name>
</gene>
<proteinExistence type="predicted"/>
<dbReference type="Proteomes" id="UP000324255">
    <property type="component" value="Unassembled WGS sequence"/>
</dbReference>
<dbReference type="EMBL" id="VWVM01000027">
    <property type="protein sequence ID" value="KAA6118694.1"/>
    <property type="molecule type" value="Genomic_DNA"/>
</dbReference>
<organism evidence="1 2">
    <name type="scientific">Candidatus Pantoea gossypiicola</name>
    <dbReference type="NCBI Taxonomy" id="2608008"/>
    <lineage>
        <taxon>Bacteria</taxon>
        <taxon>Pseudomonadati</taxon>
        <taxon>Pseudomonadota</taxon>
        <taxon>Gammaproteobacteria</taxon>
        <taxon>Enterobacterales</taxon>
        <taxon>Erwiniaceae</taxon>
        <taxon>Pantoea</taxon>
    </lineage>
</organism>
<comment type="caution">
    <text evidence="1">The sequence shown here is derived from an EMBL/GenBank/DDBJ whole genome shotgun (WGS) entry which is preliminary data.</text>
</comment>
<dbReference type="AlphaFoldDB" id="A0AB34CEP6"/>
<sequence length="185" mass="20302">MDNNDRELRYGSNVEWFLHEISAVEMSDIDSGEFEIYGEDEAGREASSYIDITELAADALQIIVNLRKQRDAYAAVTKTAESREKLTAIRAEGIHFAANRILAAWKSGFIKATPSEVADVSGAVLSALEFLPSATAEELTRDYADKARADIAAMYEQPHDARANPHVAVEAPEVEITGRLAEDAE</sequence>
<evidence type="ECO:0000313" key="1">
    <source>
        <dbReference type="EMBL" id="KAA6118694.1"/>
    </source>
</evidence>
<protein>
    <recommendedName>
        <fullName evidence="3">Tail assembly chaperone</fullName>
    </recommendedName>
</protein>
<accession>A0AB34CEP6</accession>
<keyword evidence="2" id="KW-1185">Reference proteome</keyword>
<reference evidence="1 2" key="1">
    <citation type="submission" date="2019-09" db="EMBL/GenBank/DDBJ databases">
        <title>Genomic diversity of phyloplane-associated Pantoea species in Pakistan cotton crop.</title>
        <authorList>
            <person name="Tufail M.R."/>
            <person name="Cook D.R."/>
        </authorList>
    </citation>
    <scope>NUCLEOTIDE SEQUENCE [LARGE SCALE GENOMIC DNA]</scope>
    <source>
        <strain evidence="1 2">B_8</strain>
    </source>
</reference>
<name>A0AB34CEP6_9GAMM</name>
<dbReference type="RefSeq" id="WP_150053564.1">
    <property type="nucleotide sequence ID" value="NZ_VWVM01000027.1"/>
</dbReference>